<dbReference type="RefSeq" id="WP_141893742.1">
    <property type="nucleotide sequence ID" value="NZ_BAABLH010000004.1"/>
</dbReference>
<name>A0A543F0L3_9MICO</name>
<feature type="chain" id="PRO_5021855160" description="Lipoprotein" evidence="1">
    <location>
        <begin position="26"/>
        <end position="180"/>
    </location>
</feature>
<organism evidence="2 3">
    <name type="scientific">Microbacterium kyungheense</name>
    <dbReference type="NCBI Taxonomy" id="1263636"/>
    <lineage>
        <taxon>Bacteria</taxon>
        <taxon>Bacillati</taxon>
        <taxon>Actinomycetota</taxon>
        <taxon>Actinomycetes</taxon>
        <taxon>Micrococcales</taxon>
        <taxon>Microbacteriaceae</taxon>
        <taxon>Microbacterium</taxon>
    </lineage>
</organism>
<keyword evidence="1" id="KW-0732">Signal</keyword>
<accession>A0A543F0L3</accession>
<dbReference type="AlphaFoldDB" id="A0A543F0L3"/>
<dbReference type="EMBL" id="VFPE01000002">
    <property type="protein sequence ID" value="TQM27374.1"/>
    <property type="molecule type" value="Genomic_DNA"/>
</dbReference>
<gene>
    <name evidence="2" type="ORF">FB391_1387</name>
</gene>
<dbReference type="OrthoDB" id="3727724at2"/>
<evidence type="ECO:0000313" key="3">
    <source>
        <dbReference type="Proteomes" id="UP000320235"/>
    </source>
</evidence>
<dbReference type="PROSITE" id="PS51257">
    <property type="entry name" value="PROKAR_LIPOPROTEIN"/>
    <property type="match status" value="1"/>
</dbReference>
<evidence type="ECO:0008006" key="4">
    <source>
        <dbReference type="Google" id="ProtNLM"/>
    </source>
</evidence>
<evidence type="ECO:0000313" key="2">
    <source>
        <dbReference type="EMBL" id="TQM27374.1"/>
    </source>
</evidence>
<sequence length="180" mass="18809">MKHKSVFAATALIALALGLAGCAGGDPTGHMDGSRVELYDSVRGIAADASLIAVGEVTEQEVVQEDIPYTLSTFAIEREFSPAVLGRDVPAGAPKIEGSEVVVRQMGAAGTELPYPILEPGQRYLLFLSPSMLEGEKATQLYITGGSAGIYSIEGNAFVHGPFTEGDTLPGKLTANDLQN</sequence>
<dbReference type="Proteomes" id="UP000320235">
    <property type="component" value="Unassembled WGS sequence"/>
</dbReference>
<keyword evidence="3" id="KW-1185">Reference proteome</keyword>
<feature type="signal peptide" evidence="1">
    <location>
        <begin position="1"/>
        <end position="25"/>
    </location>
</feature>
<evidence type="ECO:0000256" key="1">
    <source>
        <dbReference type="SAM" id="SignalP"/>
    </source>
</evidence>
<proteinExistence type="predicted"/>
<protein>
    <recommendedName>
        <fullName evidence="4">Lipoprotein</fullName>
    </recommendedName>
</protein>
<reference evidence="2 3" key="1">
    <citation type="submission" date="2019-06" db="EMBL/GenBank/DDBJ databases">
        <title>Sequencing the genomes of 1000 actinobacteria strains.</title>
        <authorList>
            <person name="Klenk H.-P."/>
        </authorList>
    </citation>
    <scope>NUCLEOTIDE SEQUENCE [LARGE SCALE GENOMIC DNA]</scope>
    <source>
        <strain evidence="2 3">DSM 105492</strain>
    </source>
</reference>
<comment type="caution">
    <text evidence="2">The sequence shown here is derived from an EMBL/GenBank/DDBJ whole genome shotgun (WGS) entry which is preliminary data.</text>
</comment>